<dbReference type="PROSITE" id="PS00889">
    <property type="entry name" value="CNMP_BINDING_2"/>
    <property type="match status" value="1"/>
</dbReference>
<dbReference type="Pfam" id="PF00069">
    <property type="entry name" value="Pkinase"/>
    <property type="match status" value="1"/>
</dbReference>
<dbReference type="eggNOG" id="COG0515">
    <property type="taxonomic scope" value="Bacteria"/>
</dbReference>
<dbReference type="AlphaFoldDB" id="A0A011PLR9"/>
<dbReference type="Gene3D" id="2.60.120.10">
    <property type="entry name" value="Jelly Rolls"/>
    <property type="match status" value="1"/>
</dbReference>
<keyword evidence="3 7" id="KW-0547">Nucleotide-binding</keyword>
<accession>A0A011PLR9</accession>
<dbReference type="GO" id="GO:0030553">
    <property type="term" value="F:cGMP binding"/>
    <property type="evidence" value="ECO:0007669"/>
    <property type="project" value="UniProtKB-KW"/>
</dbReference>
<dbReference type="GO" id="GO:0005829">
    <property type="term" value="C:cytosol"/>
    <property type="evidence" value="ECO:0007669"/>
    <property type="project" value="TreeGrafter"/>
</dbReference>
<dbReference type="GO" id="GO:0004674">
    <property type="term" value="F:protein serine/threonine kinase activity"/>
    <property type="evidence" value="ECO:0007669"/>
    <property type="project" value="UniProtKB-EC"/>
</dbReference>
<dbReference type="Proteomes" id="UP000022141">
    <property type="component" value="Unassembled WGS sequence"/>
</dbReference>
<keyword evidence="4 10" id="KW-0418">Kinase</keyword>
<dbReference type="PATRIC" id="fig|1454004.3.peg.2108"/>
<dbReference type="PROSITE" id="PS50011">
    <property type="entry name" value="PROTEIN_KINASE_DOM"/>
    <property type="match status" value="1"/>
</dbReference>
<dbReference type="CDD" id="cd00038">
    <property type="entry name" value="CAP_ED"/>
    <property type="match status" value="1"/>
</dbReference>
<dbReference type="Gene3D" id="1.10.510.10">
    <property type="entry name" value="Transferase(Phosphotransferase) domain 1"/>
    <property type="match status" value="1"/>
</dbReference>
<dbReference type="PANTHER" id="PTHR24348">
    <property type="entry name" value="SERINE/THREONINE-PROTEIN KINASE UNC-51-RELATED"/>
    <property type="match status" value="1"/>
</dbReference>
<dbReference type="SMART" id="SM00100">
    <property type="entry name" value="cNMP"/>
    <property type="match status" value="1"/>
</dbReference>
<dbReference type="Pfam" id="PF00027">
    <property type="entry name" value="cNMP_binding"/>
    <property type="match status" value="1"/>
</dbReference>
<evidence type="ECO:0000313" key="11">
    <source>
        <dbReference type="Proteomes" id="UP000022141"/>
    </source>
</evidence>
<dbReference type="EMBL" id="JEMY01000026">
    <property type="protein sequence ID" value="EXI88421.1"/>
    <property type="molecule type" value="Genomic_DNA"/>
</dbReference>
<dbReference type="PROSITE" id="PS00108">
    <property type="entry name" value="PROTEIN_KINASE_ST"/>
    <property type="match status" value="1"/>
</dbReference>
<sequence length="428" mass="47750">MEKIGKYELLREIGHGATSTVYLGSDAFTQREVAVKVAFPGILKDPKRGRLYTHLFLNEAALIGRLSHPHIVQIYDAVVDDHLCYIVMEYVAGGTLEAVCTPDRRLSIERIVEIIFKCTRALDFAFRAGIIHRDIKPANILFTCTDPTEGDIKISDFGAAIIGAPDRTLVQGIGSPAYMSPQQVKEQALDQQTDIYSLGVVMYQLLTGQLPFQARNSYDMIYQIINAEARRPSTLRREIPAELDAIVARAMSKRLDTRYATWQEFAQDLAQAFRQRRPKASADAMADLEKFDTLRRFPFFADFSDVEIWEVVGFSQWSRASPGTLIIRDGDLGDFFCVLADGELKVLKNGLLLDMLTAGDCFGEMAVIGKSTCKRSADIVAVTEAKLVRIDACSLRSSSEACRGHFYQSFLAVLSERLTSANTRLVTF</sequence>
<dbReference type="InterPro" id="IPR011009">
    <property type="entry name" value="Kinase-like_dom_sf"/>
</dbReference>
<dbReference type="PANTHER" id="PTHR24348:SF22">
    <property type="entry name" value="NON-SPECIFIC SERINE_THREONINE PROTEIN KINASE"/>
    <property type="match status" value="1"/>
</dbReference>
<protein>
    <submittedName>
        <fullName evidence="10">Serine/threonine-protein kinase PknB</fullName>
        <ecNumber evidence="10">2.7.11.1</ecNumber>
    </submittedName>
</protein>
<dbReference type="InterPro" id="IPR018488">
    <property type="entry name" value="cNMP-bd_CS"/>
</dbReference>
<evidence type="ECO:0000259" key="8">
    <source>
        <dbReference type="PROSITE" id="PS50011"/>
    </source>
</evidence>
<dbReference type="SUPFAM" id="SSF56112">
    <property type="entry name" value="Protein kinase-like (PK-like)"/>
    <property type="match status" value="1"/>
</dbReference>
<proteinExistence type="predicted"/>
<keyword evidence="5 7" id="KW-0067">ATP-binding</keyword>
<dbReference type="InterPro" id="IPR018490">
    <property type="entry name" value="cNMP-bd_dom_sf"/>
</dbReference>
<name>A0A011PLR9_ACCRE</name>
<dbReference type="EC" id="2.7.11.1" evidence="10"/>
<evidence type="ECO:0000256" key="6">
    <source>
        <dbReference type="ARBA" id="ARBA00022992"/>
    </source>
</evidence>
<evidence type="ECO:0000259" key="9">
    <source>
        <dbReference type="PROSITE" id="PS50042"/>
    </source>
</evidence>
<dbReference type="InterPro" id="IPR008271">
    <property type="entry name" value="Ser/Thr_kinase_AS"/>
</dbReference>
<dbReference type="SUPFAM" id="SSF51206">
    <property type="entry name" value="cAMP-binding domain-like"/>
    <property type="match status" value="1"/>
</dbReference>
<keyword evidence="1" id="KW-0140">cGMP</keyword>
<comment type="caution">
    <text evidence="10">The sequence shown here is derived from an EMBL/GenBank/DDBJ whole genome shotgun (WGS) entry which is preliminary data.</text>
</comment>
<dbReference type="InterPro" id="IPR014710">
    <property type="entry name" value="RmlC-like_jellyroll"/>
</dbReference>
<evidence type="ECO:0000256" key="2">
    <source>
        <dbReference type="ARBA" id="ARBA00022679"/>
    </source>
</evidence>
<dbReference type="InterPro" id="IPR045269">
    <property type="entry name" value="Atg1-like"/>
</dbReference>
<keyword evidence="11" id="KW-1185">Reference proteome</keyword>
<evidence type="ECO:0000256" key="4">
    <source>
        <dbReference type="ARBA" id="ARBA00022777"/>
    </source>
</evidence>
<feature type="domain" description="Protein kinase" evidence="8">
    <location>
        <begin position="7"/>
        <end position="274"/>
    </location>
</feature>
<dbReference type="GO" id="GO:0005524">
    <property type="term" value="F:ATP binding"/>
    <property type="evidence" value="ECO:0007669"/>
    <property type="project" value="UniProtKB-UniRule"/>
</dbReference>
<evidence type="ECO:0000313" key="10">
    <source>
        <dbReference type="EMBL" id="EXI88421.1"/>
    </source>
</evidence>
<dbReference type="InterPro" id="IPR000595">
    <property type="entry name" value="cNMP-bd_dom"/>
</dbReference>
<dbReference type="GO" id="GO:0005776">
    <property type="term" value="C:autophagosome"/>
    <property type="evidence" value="ECO:0007669"/>
    <property type="project" value="TreeGrafter"/>
</dbReference>
<dbReference type="Gene3D" id="3.30.200.20">
    <property type="entry name" value="Phosphorylase Kinase, domain 1"/>
    <property type="match status" value="1"/>
</dbReference>
<evidence type="ECO:0000256" key="3">
    <source>
        <dbReference type="ARBA" id="ARBA00022741"/>
    </source>
</evidence>
<organism evidence="10 11">
    <name type="scientific">Accumulibacter regalis</name>
    <dbReference type="NCBI Taxonomy" id="522306"/>
    <lineage>
        <taxon>Bacteria</taxon>
        <taxon>Pseudomonadati</taxon>
        <taxon>Pseudomonadota</taxon>
        <taxon>Betaproteobacteria</taxon>
        <taxon>Candidatus Accumulibacter</taxon>
    </lineage>
</organism>
<dbReference type="SMART" id="SM00220">
    <property type="entry name" value="S_TKc"/>
    <property type="match status" value="1"/>
</dbReference>
<dbReference type="STRING" id="1454004.AW11_02041"/>
<dbReference type="CDD" id="cd14014">
    <property type="entry name" value="STKc_PknB_like"/>
    <property type="match status" value="1"/>
</dbReference>
<dbReference type="PROSITE" id="PS00107">
    <property type="entry name" value="PROTEIN_KINASE_ATP"/>
    <property type="match status" value="1"/>
</dbReference>
<dbReference type="GO" id="GO:0016020">
    <property type="term" value="C:membrane"/>
    <property type="evidence" value="ECO:0007669"/>
    <property type="project" value="TreeGrafter"/>
</dbReference>
<dbReference type="InterPro" id="IPR000719">
    <property type="entry name" value="Prot_kinase_dom"/>
</dbReference>
<feature type="domain" description="Cyclic nucleotide-binding" evidence="9">
    <location>
        <begin position="299"/>
        <end position="396"/>
    </location>
</feature>
<dbReference type="eggNOG" id="COG0664">
    <property type="taxonomic scope" value="Bacteria"/>
</dbReference>
<evidence type="ECO:0000256" key="1">
    <source>
        <dbReference type="ARBA" id="ARBA00022535"/>
    </source>
</evidence>
<keyword evidence="6" id="KW-0142">cGMP-binding</keyword>
<dbReference type="PROSITE" id="PS50042">
    <property type="entry name" value="CNMP_BINDING_3"/>
    <property type="match status" value="1"/>
</dbReference>
<dbReference type="InterPro" id="IPR017441">
    <property type="entry name" value="Protein_kinase_ATP_BS"/>
</dbReference>
<evidence type="ECO:0000256" key="7">
    <source>
        <dbReference type="PROSITE-ProRule" id="PRU10141"/>
    </source>
</evidence>
<reference evidence="10" key="1">
    <citation type="submission" date="2014-02" db="EMBL/GenBank/DDBJ databases">
        <title>Expanding our view of genomic diversity in Candidatus Accumulibacter clades.</title>
        <authorList>
            <person name="Skennerton C.T."/>
            <person name="Barr J.J."/>
            <person name="Slater F.R."/>
            <person name="Bond P.L."/>
            <person name="Tyson G.W."/>
        </authorList>
    </citation>
    <scope>NUCLEOTIDE SEQUENCE [LARGE SCALE GENOMIC DNA]</scope>
</reference>
<evidence type="ECO:0000256" key="5">
    <source>
        <dbReference type="ARBA" id="ARBA00022840"/>
    </source>
</evidence>
<feature type="binding site" evidence="7">
    <location>
        <position position="36"/>
    </location>
    <ligand>
        <name>ATP</name>
        <dbReference type="ChEBI" id="CHEBI:30616"/>
    </ligand>
</feature>
<dbReference type="GO" id="GO:0000407">
    <property type="term" value="C:phagophore assembly site"/>
    <property type="evidence" value="ECO:0007669"/>
    <property type="project" value="TreeGrafter"/>
</dbReference>
<gene>
    <name evidence="10" type="primary">pknB_2</name>
    <name evidence="10" type="ORF">AW11_02041</name>
</gene>
<keyword evidence="2 10" id="KW-0808">Transferase</keyword>